<dbReference type="InterPro" id="IPR024647">
    <property type="entry name" value="DNA_pol_a_cat_su_N"/>
</dbReference>
<protein>
    <recommendedName>
        <fullName evidence="2">DNA polymerase alpha catalytic subunit N-terminal domain-containing protein</fullName>
    </recommendedName>
</protein>
<dbReference type="GO" id="GO:1902975">
    <property type="term" value="P:mitotic DNA replication initiation"/>
    <property type="evidence" value="ECO:0007669"/>
    <property type="project" value="TreeGrafter"/>
</dbReference>
<dbReference type="OrthoDB" id="6161030at2759"/>
<dbReference type="Proteomes" id="UP000271974">
    <property type="component" value="Unassembled WGS sequence"/>
</dbReference>
<feature type="region of interest" description="Disordered" evidence="1">
    <location>
        <begin position="87"/>
        <end position="138"/>
    </location>
</feature>
<dbReference type="GO" id="GO:0006273">
    <property type="term" value="P:lagging strand elongation"/>
    <property type="evidence" value="ECO:0007669"/>
    <property type="project" value="TreeGrafter"/>
</dbReference>
<feature type="domain" description="DNA polymerase alpha catalytic subunit N-terminal" evidence="2">
    <location>
        <begin position="26"/>
        <end position="86"/>
    </location>
</feature>
<dbReference type="EMBL" id="RQTK01001685">
    <property type="protein sequence ID" value="RUS69431.1"/>
    <property type="molecule type" value="Genomic_DNA"/>
</dbReference>
<keyword evidence="4" id="KW-1185">Reference proteome</keyword>
<organism evidence="3 4">
    <name type="scientific">Elysia chlorotica</name>
    <name type="common">Eastern emerald elysia</name>
    <name type="synonym">Sea slug</name>
    <dbReference type="NCBI Taxonomy" id="188477"/>
    <lineage>
        <taxon>Eukaryota</taxon>
        <taxon>Metazoa</taxon>
        <taxon>Spiralia</taxon>
        <taxon>Lophotrochozoa</taxon>
        <taxon>Mollusca</taxon>
        <taxon>Gastropoda</taxon>
        <taxon>Heterobranchia</taxon>
        <taxon>Euthyneura</taxon>
        <taxon>Panpulmonata</taxon>
        <taxon>Sacoglossa</taxon>
        <taxon>Placobranchoidea</taxon>
        <taxon>Plakobranchidae</taxon>
        <taxon>Elysia</taxon>
    </lineage>
</organism>
<feature type="compositionally biased region" description="Basic residues" evidence="1">
    <location>
        <begin position="97"/>
        <end position="110"/>
    </location>
</feature>
<dbReference type="GO" id="GO:0003887">
    <property type="term" value="F:DNA-directed DNA polymerase activity"/>
    <property type="evidence" value="ECO:0007669"/>
    <property type="project" value="TreeGrafter"/>
</dbReference>
<gene>
    <name evidence="3" type="ORF">EGW08_022812</name>
</gene>
<evidence type="ECO:0000256" key="1">
    <source>
        <dbReference type="SAM" id="MobiDB-lite"/>
    </source>
</evidence>
<dbReference type="GO" id="GO:0003682">
    <property type="term" value="F:chromatin binding"/>
    <property type="evidence" value="ECO:0007669"/>
    <property type="project" value="TreeGrafter"/>
</dbReference>
<evidence type="ECO:0000313" key="4">
    <source>
        <dbReference type="Proteomes" id="UP000271974"/>
    </source>
</evidence>
<dbReference type="GO" id="GO:0006272">
    <property type="term" value="P:leading strand elongation"/>
    <property type="evidence" value="ECO:0007669"/>
    <property type="project" value="TreeGrafter"/>
</dbReference>
<evidence type="ECO:0000259" key="2">
    <source>
        <dbReference type="Pfam" id="PF12254"/>
    </source>
</evidence>
<comment type="caution">
    <text evidence="3">The sequence shown here is derived from an EMBL/GenBank/DDBJ whole genome shotgun (WGS) entry which is preliminary data.</text>
</comment>
<dbReference type="AlphaFoldDB" id="A0A3S1AWY6"/>
<dbReference type="PANTHER" id="PTHR45861:SF1">
    <property type="entry name" value="DNA POLYMERASE ALPHA CATALYTIC SUBUNIT"/>
    <property type="match status" value="1"/>
</dbReference>
<feature type="region of interest" description="Disordered" evidence="1">
    <location>
        <begin position="1"/>
        <end position="21"/>
    </location>
</feature>
<proteinExistence type="predicted"/>
<dbReference type="STRING" id="188477.A0A3S1AWY6"/>
<name>A0A3S1AWY6_ELYCH</name>
<sequence>DGDTSLAQGRSRRQKVDKKGRLSAFEKLREAKEKGIKNKYEVQEEKNVYDVVEEEEYSDLVRQRQEDDWIVDDDGGYVEDGREIFDDEMDESAPVRPGHKRADGKKKNKNIVRPGTKPKQDIKSMFAAAAVSTKRKPE</sequence>
<dbReference type="GO" id="GO:0003688">
    <property type="term" value="F:DNA replication origin binding"/>
    <property type="evidence" value="ECO:0007669"/>
    <property type="project" value="TreeGrafter"/>
</dbReference>
<feature type="non-terminal residue" evidence="3">
    <location>
        <position position="1"/>
    </location>
</feature>
<evidence type="ECO:0000313" key="3">
    <source>
        <dbReference type="EMBL" id="RUS69431.1"/>
    </source>
</evidence>
<reference evidence="3 4" key="1">
    <citation type="submission" date="2019-01" db="EMBL/GenBank/DDBJ databases">
        <title>A draft genome assembly of the solar-powered sea slug Elysia chlorotica.</title>
        <authorList>
            <person name="Cai H."/>
            <person name="Li Q."/>
            <person name="Fang X."/>
            <person name="Li J."/>
            <person name="Curtis N.E."/>
            <person name="Altenburger A."/>
            <person name="Shibata T."/>
            <person name="Feng M."/>
            <person name="Maeda T."/>
            <person name="Schwartz J.A."/>
            <person name="Shigenobu S."/>
            <person name="Lundholm N."/>
            <person name="Nishiyama T."/>
            <person name="Yang H."/>
            <person name="Hasebe M."/>
            <person name="Li S."/>
            <person name="Pierce S.K."/>
            <person name="Wang J."/>
        </authorList>
    </citation>
    <scope>NUCLEOTIDE SEQUENCE [LARGE SCALE GENOMIC DNA]</scope>
    <source>
        <strain evidence="3">EC2010</strain>
        <tissue evidence="3">Whole organism of an adult</tissue>
    </source>
</reference>
<feature type="non-terminal residue" evidence="3">
    <location>
        <position position="138"/>
    </location>
</feature>
<accession>A0A3S1AWY6</accession>
<dbReference type="GO" id="GO:0003697">
    <property type="term" value="F:single-stranded DNA binding"/>
    <property type="evidence" value="ECO:0007669"/>
    <property type="project" value="TreeGrafter"/>
</dbReference>
<dbReference type="GO" id="GO:0005658">
    <property type="term" value="C:alpha DNA polymerase:primase complex"/>
    <property type="evidence" value="ECO:0007669"/>
    <property type="project" value="TreeGrafter"/>
</dbReference>
<dbReference type="Pfam" id="PF12254">
    <property type="entry name" value="DNA_pol_alpha_N"/>
    <property type="match status" value="1"/>
</dbReference>
<dbReference type="PANTHER" id="PTHR45861">
    <property type="entry name" value="DNA POLYMERASE ALPHA CATALYTIC SUBUNIT"/>
    <property type="match status" value="1"/>
</dbReference>